<proteinExistence type="predicted"/>
<feature type="region of interest" description="Disordered" evidence="1">
    <location>
        <begin position="343"/>
        <end position="411"/>
    </location>
</feature>
<name>A0A381R260_9ZZZZ</name>
<dbReference type="EMBL" id="UINC01001572">
    <property type="protein sequence ID" value="SUZ83937.1"/>
    <property type="molecule type" value="Genomic_DNA"/>
</dbReference>
<evidence type="ECO:0000313" key="2">
    <source>
        <dbReference type="EMBL" id="SUZ83937.1"/>
    </source>
</evidence>
<sequence>MTLSHFSFRTFPLLAVASLMVLATSTPASAQEMDGRWLPFVGCWAPTGQGATDGVLCVEPTDDGVELYTVSGGEVVTSDLLVADGTSHPRSIEGCEGWDSAGFSRDGRRVFTRSEFICGGEITRTATGIMSLVAPTQWIDVRSMDVGGEQVAWVQSYRLVGPERMLEEGVEDSTYFTQDMAMALQAARIYAARNILLEDVVEAAERVDTKAVEAWVAERSERFAINADALVKLADAGVPESIIDVVVAVSYPETFAIAGEAGASMGGDRSSFNGRSVRPIYGYGIYSRSPFYNYGYGPYSYYGYSPYSRYSYGSLYGYGYQGYYSGYSSGRYYMPTTVIVNRREESNPESGGRVYNGRGYRAGDQGSGTGPTQSVGGSSGADTSTGSASGGSSTGRTAKPRGGRGGGGGAS</sequence>
<accession>A0A381R260</accession>
<protein>
    <submittedName>
        <fullName evidence="2">Uncharacterized protein</fullName>
    </submittedName>
</protein>
<gene>
    <name evidence="2" type="ORF">METZ01_LOCUS36791</name>
</gene>
<dbReference type="AlphaFoldDB" id="A0A381R260"/>
<evidence type="ECO:0000256" key="1">
    <source>
        <dbReference type="SAM" id="MobiDB-lite"/>
    </source>
</evidence>
<reference evidence="2" key="1">
    <citation type="submission" date="2018-05" db="EMBL/GenBank/DDBJ databases">
        <authorList>
            <person name="Lanie J.A."/>
            <person name="Ng W.-L."/>
            <person name="Kazmierczak K.M."/>
            <person name="Andrzejewski T.M."/>
            <person name="Davidsen T.M."/>
            <person name="Wayne K.J."/>
            <person name="Tettelin H."/>
            <person name="Glass J.I."/>
            <person name="Rusch D."/>
            <person name="Podicherti R."/>
            <person name="Tsui H.-C.T."/>
            <person name="Winkler M.E."/>
        </authorList>
    </citation>
    <scope>NUCLEOTIDE SEQUENCE</scope>
</reference>
<organism evidence="2">
    <name type="scientific">marine metagenome</name>
    <dbReference type="NCBI Taxonomy" id="408172"/>
    <lineage>
        <taxon>unclassified sequences</taxon>
        <taxon>metagenomes</taxon>
        <taxon>ecological metagenomes</taxon>
    </lineage>
</organism>